<keyword evidence="2" id="KW-1185">Reference proteome</keyword>
<reference evidence="1 2" key="1">
    <citation type="submission" date="2018-11" db="EMBL/GenBank/DDBJ databases">
        <authorList>
            <consortium name="Pathogen Informatics"/>
        </authorList>
    </citation>
    <scope>NUCLEOTIDE SEQUENCE [LARGE SCALE GENOMIC DNA]</scope>
    <source>
        <strain evidence="1 2">Zambia</strain>
    </source>
</reference>
<dbReference type="Proteomes" id="UP000277204">
    <property type="component" value="Unassembled WGS sequence"/>
</dbReference>
<evidence type="ECO:0000313" key="2">
    <source>
        <dbReference type="Proteomes" id="UP000277204"/>
    </source>
</evidence>
<protein>
    <submittedName>
        <fullName evidence="1">Uncharacterized protein</fullName>
    </submittedName>
</protein>
<dbReference type="EMBL" id="UZAI01018886">
    <property type="protein sequence ID" value="VDP40971.1"/>
    <property type="molecule type" value="Genomic_DNA"/>
</dbReference>
<accession>A0A183N0M0</accession>
<proteinExistence type="predicted"/>
<gene>
    <name evidence="1" type="ORF">SMRZ_LOCUS21845</name>
</gene>
<sequence>MHKILKCNTASTNPITLDGEDPEEVVNFTYLGSIVDKQGGSDADVKVRIGKGSILATEEHVELKTTVSQHQSESSIRTLRQFYRIELKLGELLRPSSK</sequence>
<evidence type="ECO:0000313" key="1">
    <source>
        <dbReference type="EMBL" id="VDP40971.1"/>
    </source>
</evidence>
<dbReference type="AlphaFoldDB" id="A0A183N0M0"/>
<name>A0A183N0M0_9TREM</name>
<organism evidence="1 2">
    <name type="scientific">Schistosoma margrebowiei</name>
    <dbReference type="NCBI Taxonomy" id="48269"/>
    <lineage>
        <taxon>Eukaryota</taxon>
        <taxon>Metazoa</taxon>
        <taxon>Spiralia</taxon>
        <taxon>Lophotrochozoa</taxon>
        <taxon>Platyhelminthes</taxon>
        <taxon>Trematoda</taxon>
        <taxon>Digenea</taxon>
        <taxon>Strigeidida</taxon>
        <taxon>Schistosomatoidea</taxon>
        <taxon>Schistosomatidae</taxon>
        <taxon>Schistosoma</taxon>
    </lineage>
</organism>